<organism evidence="1 2">
    <name type="scientific">Albula glossodonta</name>
    <name type="common">roundjaw bonefish</name>
    <dbReference type="NCBI Taxonomy" id="121402"/>
    <lineage>
        <taxon>Eukaryota</taxon>
        <taxon>Metazoa</taxon>
        <taxon>Chordata</taxon>
        <taxon>Craniata</taxon>
        <taxon>Vertebrata</taxon>
        <taxon>Euteleostomi</taxon>
        <taxon>Actinopterygii</taxon>
        <taxon>Neopterygii</taxon>
        <taxon>Teleostei</taxon>
        <taxon>Albuliformes</taxon>
        <taxon>Albulidae</taxon>
        <taxon>Albula</taxon>
    </lineage>
</organism>
<gene>
    <name evidence="1" type="ORF">JZ751_014862</name>
</gene>
<dbReference type="EMBL" id="JAFBMS010000237">
    <property type="protein sequence ID" value="KAG9332763.1"/>
    <property type="molecule type" value="Genomic_DNA"/>
</dbReference>
<dbReference type="Proteomes" id="UP000824540">
    <property type="component" value="Unassembled WGS sequence"/>
</dbReference>
<dbReference type="AlphaFoldDB" id="A0A8T2MYE9"/>
<comment type="caution">
    <text evidence="1">The sequence shown here is derived from an EMBL/GenBank/DDBJ whole genome shotgun (WGS) entry which is preliminary data.</text>
</comment>
<name>A0A8T2MYE9_9TELE</name>
<proteinExistence type="predicted"/>
<evidence type="ECO:0000313" key="2">
    <source>
        <dbReference type="Proteomes" id="UP000824540"/>
    </source>
</evidence>
<reference evidence="1" key="1">
    <citation type="thesis" date="2021" institute="BYU ScholarsArchive" country="Provo, UT, USA">
        <title>Applications of and Algorithms for Genome Assembly and Genomic Analyses with an Emphasis on Marine Teleosts.</title>
        <authorList>
            <person name="Pickett B.D."/>
        </authorList>
    </citation>
    <scope>NUCLEOTIDE SEQUENCE</scope>
    <source>
        <strain evidence="1">HI-2016</strain>
    </source>
</reference>
<protein>
    <submittedName>
        <fullName evidence="1">Uncharacterized protein</fullName>
    </submittedName>
</protein>
<keyword evidence="2" id="KW-1185">Reference proteome</keyword>
<sequence>MIDKETFIQPIRGDGGKLAEISLLPLVSCVPLRSASRLIEQRVTDSPRGCWPISSLPRAQWVSPHAYWLQRVWERMQRRFHTNSEFASQL</sequence>
<accession>A0A8T2MYE9</accession>
<evidence type="ECO:0000313" key="1">
    <source>
        <dbReference type="EMBL" id="KAG9332763.1"/>
    </source>
</evidence>
<dbReference type="OrthoDB" id="10428128at2759"/>